<proteinExistence type="predicted"/>
<dbReference type="GO" id="GO:0016787">
    <property type="term" value="F:hydrolase activity"/>
    <property type="evidence" value="ECO:0007669"/>
    <property type="project" value="InterPro"/>
</dbReference>
<name>A0A090D375_9BACT</name>
<dbReference type="InterPro" id="IPR026336">
    <property type="entry name" value="PdeM-like"/>
</dbReference>
<reference evidence="2" key="2">
    <citation type="submission" date="2014-09" db="EMBL/GenBank/DDBJ databases">
        <title>Criblamydia sequanensis harbors a mega-plasmid encoding arsenite resistance.</title>
        <authorList>
            <person name="Bertelli C."/>
            <person name="Goesmann A."/>
            <person name="Greub G."/>
        </authorList>
    </citation>
    <scope>NUCLEOTIDE SEQUENCE [LARGE SCALE GENOMIC DNA]</scope>
    <source>
        <strain evidence="2">CRIB-18</strain>
    </source>
</reference>
<reference evidence="2" key="1">
    <citation type="submission" date="2013-12" db="EMBL/GenBank/DDBJ databases">
        <authorList>
            <person name="Linke B."/>
        </authorList>
    </citation>
    <scope>NUCLEOTIDE SEQUENCE [LARGE SCALE GENOMIC DNA]</scope>
    <source>
        <strain evidence="2">CRIB-18</strain>
    </source>
</reference>
<accession>A0A090D375</accession>
<dbReference type="SUPFAM" id="SSF56300">
    <property type="entry name" value="Metallo-dependent phosphatases"/>
    <property type="match status" value="1"/>
</dbReference>
<gene>
    <name evidence="2" type="ORF">CSEC_2212</name>
</gene>
<dbReference type="InterPro" id="IPR029052">
    <property type="entry name" value="Metallo-depent_PP-like"/>
</dbReference>
<dbReference type="Pfam" id="PF00149">
    <property type="entry name" value="Metallophos"/>
    <property type="match status" value="1"/>
</dbReference>
<dbReference type="RefSeq" id="WP_041018577.1">
    <property type="nucleotide sequence ID" value="NZ_CCEJ010000012.1"/>
</dbReference>
<dbReference type="NCBIfam" id="TIGR04123">
    <property type="entry name" value="P_estr_lig_assc"/>
    <property type="match status" value="1"/>
</dbReference>
<evidence type="ECO:0000313" key="3">
    <source>
        <dbReference type="Proteomes" id="UP000031552"/>
    </source>
</evidence>
<protein>
    <submittedName>
        <fullName evidence="2">Metallophosphoesterase</fullName>
    </submittedName>
</protein>
<organism evidence="2 3">
    <name type="scientific">Candidatus Criblamydia sequanensis CRIB-18</name>
    <dbReference type="NCBI Taxonomy" id="1437425"/>
    <lineage>
        <taxon>Bacteria</taxon>
        <taxon>Pseudomonadati</taxon>
        <taxon>Chlamydiota</taxon>
        <taxon>Chlamydiia</taxon>
        <taxon>Parachlamydiales</taxon>
        <taxon>Candidatus Criblamydiaceae</taxon>
        <taxon>Candidatus Criblamydia</taxon>
    </lineage>
</organism>
<dbReference type="STRING" id="1437425.CSEC_2212"/>
<evidence type="ECO:0000313" key="2">
    <source>
        <dbReference type="EMBL" id="CDR35018.1"/>
    </source>
</evidence>
<feature type="domain" description="Calcineurin-like phosphoesterase" evidence="1">
    <location>
        <begin position="27"/>
        <end position="118"/>
    </location>
</feature>
<dbReference type="PANTHER" id="PTHR39323:SF1">
    <property type="entry name" value="BLR1149 PROTEIN"/>
    <property type="match status" value="1"/>
</dbReference>
<dbReference type="PANTHER" id="PTHR39323">
    <property type="entry name" value="BLR1149 PROTEIN"/>
    <property type="match status" value="1"/>
</dbReference>
<comment type="caution">
    <text evidence="2">The sequence shown here is derived from an EMBL/GenBank/DDBJ whole genome shotgun (WGS) entry which is preliminary data.</text>
</comment>
<dbReference type="Gene3D" id="3.60.21.10">
    <property type="match status" value="1"/>
</dbReference>
<dbReference type="EMBL" id="CCEJ010000012">
    <property type="protein sequence ID" value="CDR35018.1"/>
    <property type="molecule type" value="Genomic_DNA"/>
</dbReference>
<dbReference type="InterPro" id="IPR004843">
    <property type="entry name" value="Calcineurin-like_PHP"/>
</dbReference>
<dbReference type="Proteomes" id="UP000031552">
    <property type="component" value="Unassembled WGS sequence"/>
</dbReference>
<evidence type="ECO:0000259" key="1">
    <source>
        <dbReference type="Pfam" id="PF00149"/>
    </source>
</evidence>
<dbReference type="InterPro" id="IPR024173">
    <property type="entry name" value="Pesterase_MJ0037-like"/>
</dbReference>
<dbReference type="eggNOG" id="COG1407">
    <property type="taxonomic scope" value="Bacteria"/>
</dbReference>
<sequence length="215" mass="23662">MSVSINLGGESVELLPEKAIFWPAMEMLIVADLHLGKAATFRKLGVGIPEGNMEEDLNLLEICVKKRNAKRCLILGDLVHSGDGLTPYVLDQISKWVKRLHCPLYLTLGNHDKSLKAEKLAEWGIAASGDPLVIPPFAFCHHPPDETPDRFTMAGHIHPQVVLKQGPDRVRLPCFHVKDQVVILPAFGSFTGGHTISWTSNDRVFATTGTSLIEI</sequence>
<dbReference type="AlphaFoldDB" id="A0A090D375"/>
<dbReference type="OrthoDB" id="21120at2"/>
<dbReference type="PIRSF" id="PIRSF000887">
    <property type="entry name" value="Pesterase_MJ0037"/>
    <property type="match status" value="1"/>
</dbReference>
<keyword evidence="3" id="KW-1185">Reference proteome</keyword>